<dbReference type="Proteomes" id="UP000886597">
    <property type="component" value="Unassembled WGS sequence"/>
</dbReference>
<reference evidence="4" key="2">
    <citation type="journal article" date="2020" name="Int. Dairy J.">
        <title>Lactic acid bacterial diversity in Brie cheese focusing on salt concentration and pH of isolation medium and characterisation of halophilic and alkaliphilic lactic acid bacterial isolates.</title>
        <authorList>
            <person name="Unno R."/>
            <person name="Matsutani M."/>
            <person name="Suzuki T."/>
            <person name="Kodama K."/>
            <person name="Matsushita H."/>
            <person name="Yamasato K."/>
            <person name="Koizumi Y."/>
            <person name="Ishikawa M."/>
        </authorList>
    </citation>
    <scope>NUCLEOTIDE SEQUENCE</scope>
    <source>
        <strain evidence="4">7C1</strain>
        <strain evidence="3">8C4</strain>
    </source>
</reference>
<protein>
    <submittedName>
        <fullName evidence="4">Membrane protein</fullName>
    </submittedName>
</protein>
<proteinExistence type="predicted"/>
<evidence type="ECO:0000256" key="1">
    <source>
        <dbReference type="SAM" id="Phobius"/>
    </source>
</evidence>
<feature type="transmembrane region" description="Helical" evidence="1">
    <location>
        <begin position="73"/>
        <end position="96"/>
    </location>
</feature>
<name>A0AAN4ZPG9_9ENTE</name>
<keyword evidence="6" id="KW-1185">Reference proteome</keyword>
<keyword evidence="1" id="KW-0812">Transmembrane</keyword>
<feature type="transmembrane region" description="Helical" evidence="1">
    <location>
        <begin position="132"/>
        <end position="152"/>
    </location>
</feature>
<dbReference type="EMBL" id="BKBQ01000029">
    <property type="protein sequence ID" value="GEQ54950.1"/>
    <property type="molecule type" value="Genomic_DNA"/>
</dbReference>
<keyword evidence="1" id="KW-1133">Transmembrane helix</keyword>
<evidence type="ECO:0000259" key="2">
    <source>
        <dbReference type="Pfam" id="PF13240"/>
    </source>
</evidence>
<dbReference type="Pfam" id="PF13240">
    <property type="entry name" value="Zn_Ribbon_1"/>
    <property type="match status" value="1"/>
</dbReference>
<evidence type="ECO:0000313" key="6">
    <source>
        <dbReference type="Proteomes" id="UP000886607"/>
    </source>
</evidence>
<dbReference type="InterPro" id="IPR026870">
    <property type="entry name" value="Zinc_ribbon_dom"/>
</dbReference>
<evidence type="ECO:0000313" key="3">
    <source>
        <dbReference type="EMBL" id="GEQ49973.1"/>
    </source>
</evidence>
<feature type="transmembrane region" description="Helical" evidence="1">
    <location>
        <begin position="231"/>
        <end position="255"/>
    </location>
</feature>
<organism evidence="4 5">
    <name type="scientific">Tetragenococcus koreensis</name>
    <dbReference type="NCBI Taxonomy" id="290335"/>
    <lineage>
        <taxon>Bacteria</taxon>
        <taxon>Bacillati</taxon>
        <taxon>Bacillota</taxon>
        <taxon>Bacilli</taxon>
        <taxon>Lactobacillales</taxon>
        <taxon>Enterococcaceae</taxon>
        <taxon>Tetragenococcus</taxon>
    </lineage>
</organism>
<feature type="transmembrane region" description="Helical" evidence="1">
    <location>
        <begin position="198"/>
        <end position="219"/>
    </location>
</feature>
<comment type="caution">
    <text evidence="4">The sequence shown here is derived from an EMBL/GenBank/DDBJ whole genome shotgun (WGS) entry which is preliminary data.</text>
</comment>
<feature type="domain" description="Zinc-ribbon" evidence="2">
    <location>
        <begin position="3"/>
        <end position="22"/>
    </location>
</feature>
<keyword evidence="1" id="KW-0472">Membrane</keyword>
<dbReference type="GeneID" id="69986700"/>
<dbReference type="AlphaFoldDB" id="A0AAN4ZPG9"/>
<dbReference type="RefSeq" id="WP_124007069.1">
    <property type="nucleotide sequence ID" value="NZ_BJYN01000038.1"/>
</dbReference>
<reference evidence="4" key="1">
    <citation type="submission" date="2019-08" db="EMBL/GenBank/DDBJ databases">
        <authorList>
            <person name="Ishikawa M."/>
            <person name="Suzuki T."/>
            <person name="Matsutani M."/>
        </authorList>
    </citation>
    <scope>NUCLEOTIDE SEQUENCE</scope>
    <source>
        <strain evidence="4">7C1</strain>
        <strain evidence="3">8C4</strain>
    </source>
</reference>
<evidence type="ECO:0000313" key="5">
    <source>
        <dbReference type="Proteomes" id="UP000886597"/>
    </source>
</evidence>
<gene>
    <name evidence="3" type="ORF">TK11N_18250</name>
    <name evidence="4" type="ORF">TK2N_17940</name>
</gene>
<dbReference type="EMBL" id="BKBO01000030">
    <property type="protein sequence ID" value="GEQ49973.1"/>
    <property type="molecule type" value="Genomic_DNA"/>
</dbReference>
<dbReference type="KEGG" id="tkr:C7K43_12170"/>
<dbReference type="Proteomes" id="UP000886607">
    <property type="component" value="Unassembled WGS sequence"/>
</dbReference>
<accession>A0AAN4ZPG9</accession>
<sequence length="256" mass="28768">MKYCINCGAQIKEEAKFCPNCGQDQTKSVKEEQTSESFADNETVQQTIALSKSYFGYFMEKLRRPSSDLTGNLTYFGYISMGIYLLLQALLSTMIISRGIGAVNQFLAMMGAYDYGYDPFGTDLVNGVGFSFFLRIFIFYLLALAITVVITYGVERITLKDTVSFNQTVNQLANFLSGINLFLLLFAFGLFIRLFSPIICLIIMLLALSLFQFSIIFAVSHNAQQKKAKIAPFYIVLLIFALNLIINWFLIIATIG</sequence>
<feature type="transmembrane region" description="Helical" evidence="1">
    <location>
        <begin position="172"/>
        <end position="192"/>
    </location>
</feature>
<evidence type="ECO:0000313" key="4">
    <source>
        <dbReference type="EMBL" id="GEQ54950.1"/>
    </source>
</evidence>